<dbReference type="InterPro" id="IPR016171">
    <property type="entry name" value="Vanillyl_alc_oxidase_C-sub2"/>
</dbReference>
<comment type="caution">
    <text evidence="7">The sequence shown here is derived from an EMBL/GenBank/DDBJ whole genome shotgun (WGS) entry which is preliminary data.</text>
</comment>
<dbReference type="InterPro" id="IPR016164">
    <property type="entry name" value="FAD-linked_Oxase-like_C"/>
</dbReference>
<dbReference type="AlphaFoldDB" id="A0A1Z5K8M8"/>
<evidence type="ECO:0000256" key="5">
    <source>
        <dbReference type="ARBA" id="ARBA00023002"/>
    </source>
</evidence>
<dbReference type="Pfam" id="PF02913">
    <property type="entry name" value="FAD-oxidase_C"/>
    <property type="match status" value="1"/>
</dbReference>
<dbReference type="PROSITE" id="PS51387">
    <property type="entry name" value="FAD_PCMH"/>
    <property type="match status" value="1"/>
</dbReference>
<evidence type="ECO:0000313" key="7">
    <source>
        <dbReference type="EMBL" id="GAX22566.1"/>
    </source>
</evidence>
<dbReference type="InterPro" id="IPR016166">
    <property type="entry name" value="FAD-bd_PCMH"/>
</dbReference>
<dbReference type="SUPFAM" id="SSF56176">
    <property type="entry name" value="FAD-binding/transporter-associated domain-like"/>
    <property type="match status" value="1"/>
</dbReference>
<dbReference type="InterPro" id="IPR016167">
    <property type="entry name" value="FAD-bd_PCMH_sub1"/>
</dbReference>
<dbReference type="InterPro" id="IPR016169">
    <property type="entry name" value="FAD-bd_PCMH_sub2"/>
</dbReference>
<dbReference type="OrthoDB" id="5332616at2759"/>
<sequence>MASIFFSSSRRKILSCSRSPPFIFTLRRLHQPYNSLTESDIQVFSEILGHNPSLLLPASDPIVTAASTDWTGHYGPAPARLLLRPQTTAQVSALLRYCHERRLPIVPQGGKTGLVGGSVPTRAHQEIILQLQQMNQITALDPLMGIVTCQAGVVLQNLQDYCADQGWLVPLDLGAKGTCQIGGNLSTNAGGPYFRKYGSLAGNVLGLEVVLADGRILDYNYRQRNNLKDNTGYKWHQLFLGSEGTLGIITGVTLACAPLPRSKQAAFVACASYNQVLLVLQKARQYLGEILAAMESMDAAIWTLVEASGRHKMPLSAETLRSDSAVLEGGPFFLLIDTHGSNADHDQEKWQTFLEAVQNDILNGVLAQDMKQYQSFWQIRESANPTVAQLGYTYKYDVSLPIAQFQDWIQEMRLERLGPLGRTESSLVNANWGHILDGNLHFNVTTIGEREVQKDLVNALEPYVFHSILKRGGSISAEHGLGQAKNHLLPSVHNEITLDWMRSMKALLDPKMILNPGKFLPVSS</sequence>
<dbReference type="InterPro" id="IPR051264">
    <property type="entry name" value="FAD-oxidored/transferase_4"/>
</dbReference>
<gene>
    <name evidence="7" type="ORF">FisN_14Hh192</name>
</gene>
<evidence type="ECO:0000259" key="6">
    <source>
        <dbReference type="PROSITE" id="PS51387"/>
    </source>
</evidence>
<feature type="domain" description="FAD-binding PCMH-type" evidence="6">
    <location>
        <begin position="74"/>
        <end position="259"/>
    </location>
</feature>
<organism evidence="7 8">
    <name type="scientific">Fistulifera solaris</name>
    <name type="common">Oleaginous diatom</name>
    <dbReference type="NCBI Taxonomy" id="1519565"/>
    <lineage>
        <taxon>Eukaryota</taxon>
        <taxon>Sar</taxon>
        <taxon>Stramenopiles</taxon>
        <taxon>Ochrophyta</taxon>
        <taxon>Bacillariophyta</taxon>
        <taxon>Bacillariophyceae</taxon>
        <taxon>Bacillariophycidae</taxon>
        <taxon>Naviculales</taxon>
        <taxon>Naviculaceae</taxon>
        <taxon>Fistulifera</taxon>
    </lineage>
</organism>
<dbReference type="Gene3D" id="3.30.43.10">
    <property type="entry name" value="Uridine Diphospho-n-acetylenolpyruvylglucosamine Reductase, domain 2"/>
    <property type="match status" value="1"/>
</dbReference>
<keyword evidence="8" id="KW-1185">Reference proteome</keyword>
<dbReference type="Gene3D" id="3.30.70.2740">
    <property type="match status" value="1"/>
</dbReference>
<dbReference type="FunFam" id="3.30.70.2190:FF:000001">
    <property type="entry name" value="D-2-hydroxyglutarate dehydrogenase mitochondrial"/>
    <property type="match status" value="1"/>
</dbReference>
<dbReference type="GO" id="GO:0016491">
    <property type="term" value="F:oxidoreductase activity"/>
    <property type="evidence" value="ECO:0007669"/>
    <property type="project" value="UniProtKB-KW"/>
</dbReference>
<dbReference type="FunFam" id="1.10.45.10:FF:000001">
    <property type="entry name" value="D-lactate dehydrogenase mitochondrial"/>
    <property type="match status" value="1"/>
</dbReference>
<evidence type="ECO:0000256" key="4">
    <source>
        <dbReference type="ARBA" id="ARBA00022827"/>
    </source>
</evidence>
<dbReference type="InterPro" id="IPR004113">
    <property type="entry name" value="FAD-bd_oxidored_4_C"/>
</dbReference>
<dbReference type="Pfam" id="PF01565">
    <property type="entry name" value="FAD_binding_4"/>
    <property type="match status" value="1"/>
</dbReference>
<dbReference type="InParanoid" id="A0A1Z5K8M8"/>
<evidence type="ECO:0000256" key="2">
    <source>
        <dbReference type="ARBA" id="ARBA00008000"/>
    </source>
</evidence>
<comment type="similarity">
    <text evidence="2">Belongs to the FAD-binding oxidoreductase/transferase type 4 family.</text>
</comment>
<evidence type="ECO:0000256" key="1">
    <source>
        <dbReference type="ARBA" id="ARBA00001974"/>
    </source>
</evidence>
<protein>
    <recommendedName>
        <fullName evidence="6">FAD-binding PCMH-type domain-containing protein</fullName>
    </recommendedName>
</protein>
<accession>A0A1Z5K8M8</accession>
<dbReference type="SUPFAM" id="SSF55103">
    <property type="entry name" value="FAD-linked oxidases, C-terminal domain"/>
    <property type="match status" value="1"/>
</dbReference>
<proteinExistence type="inferred from homology"/>
<dbReference type="PANTHER" id="PTHR43716">
    <property type="entry name" value="D-2-HYDROXYGLUTARATE DEHYDROGENASE, MITOCHONDRIAL"/>
    <property type="match status" value="1"/>
</dbReference>
<dbReference type="PANTHER" id="PTHR43716:SF1">
    <property type="entry name" value="D-2-HYDROXYGLUTARATE DEHYDROGENASE, MITOCHONDRIAL"/>
    <property type="match status" value="1"/>
</dbReference>
<dbReference type="Gene3D" id="3.30.465.10">
    <property type="match status" value="1"/>
</dbReference>
<dbReference type="Gene3D" id="1.10.45.10">
    <property type="entry name" value="Vanillyl-alcohol Oxidase, Chain A, domain 4"/>
    <property type="match status" value="1"/>
</dbReference>
<evidence type="ECO:0000313" key="8">
    <source>
        <dbReference type="Proteomes" id="UP000198406"/>
    </source>
</evidence>
<keyword evidence="5" id="KW-0560">Oxidoreductase</keyword>
<reference evidence="7 8" key="1">
    <citation type="journal article" date="2015" name="Plant Cell">
        <title>Oil accumulation by the oleaginous diatom Fistulifera solaris as revealed by the genome and transcriptome.</title>
        <authorList>
            <person name="Tanaka T."/>
            <person name="Maeda Y."/>
            <person name="Veluchamy A."/>
            <person name="Tanaka M."/>
            <person name="Abida H."/>
            <person name="Marechal E."/>
            <person name="Bowler C."/>
            <person name="Muto M."/>
            <person name="Sunaga Y."/>
            <person name="Tanaka M."/>
            <person name="Yoshino T."/>
            <person name="Taniguchi T."/>
            <person name="Fukuda Y."/>
            <person name="Nemoto M."/>
            <person name="Matsumoto M."/>
            <person name="Wong P.S."/>
            <person name="Aburatani S."/>
            <person name="Fujibuchi W."/>
        </authorList>
    </citation>
    <scope>NUCLEOTIDE SEQUENCE [LARGE SCALE GENOMIC DNA]</scope>
    <source>
        <strain evidence="7 8">JPCC DA0580</strain>
    </source>
</reference>
<dbReference type="Gene3D" id="3.30.70.2190">
    <property type="match status" value="1"/>
</dbReference>
<name>A0A1Z5K8M8_FISSO</name>
<dbReference type="InterPro" id="IPR006094">
    <property type="entry name" value="Oxid_FAD_bind_N"/>
</dbReference>
<dbReference type="EMBL" id="BDSP01000184">
    <property type="protein sequence ID" value="GAX22566.1"/>
    <property type="molecule type" value="Genomic_DNA"/>
</dbReference>
<dbReference type="InterPro" id="IPR036318">
    <property type="entry name" value="FAD-bd_PCMH-like_sf"/>
</dbReference>
<dbReference type="GO" id="GO:0071949">
    <property type="term" value="F:FAD binding"/>
    <property type="evidence" value="ECO:0007669"/>
    <property type="project" value="InterPro"/>
</dbReference>
<keyword evidence="3" id="KW-0285">Flavoprotein</keyword>
<dbReference type="GO" id="GO:0005739">
    <property type="term" value="C:mitochondrion"/>
    <property type="evidence" value="ECO:0007669"/>
    <property type="project" value="TreeGrafter"/>
</dbReference>
<evidence type="ECO:0000256" key="3">
    <source>
        <dbReference type="ARBA" id="ARBA00022630"/>
    </source>
</evidence>
<dbReference type="Proteomes" id="UP000198406">
    <property type="component" value="Unassembled WGS sequence"/>
</dbReference>
<comment type="cofactor">
    <cofactor evidence="1">
        <name>FAD</name>
        <dbReference type="ChEBI" id="CHEBI:57692"/>
    </cofactor>
</comment>
<keyword evidence="4" id="KW-0274">FAD</keyword>